<name>A0A3B0TLA0_9ZZZZ</name>
<dbReference type="AlphaFoldDB" id="A0A3B0TLA0"/>
<dbReference type="Pfam" id="PF01063">
    <property type="entry name" value="Aminotran_4"/>
    <property type="match status" value="1"/>
</dbReference>
<gene>
    <name evidence="4" type="ORF">MNBD_ALPHA11-734</name>
</gene>
<dbReference type="GO" id="GO:0005829">
    <property type="term" value="C:cytosol"/>
    <property type="evidence" value="ECO:0007669"/>
    <property type="project" value="TreeGrafter"/>
</dbReference>
<dbReference type="PROSITE" id="PS00770">
    <property type="entry name" value="AA_TRANSFER_CLASS_4"/>
    <property type="match status" value="1"/>
</dbReference>
<keyword evidence="4" id="KW-0808">Transferase</keyword>
<protein>
    <submittedName>
        <fullName evidence="4">D-alanine aminotransferase</fullName>
        <ecNumber evidence="4">2.6.1.21</ecNumber>
    </submittedName>
</protein>
<dbReference type="CDD" id="cd01558">
    <property type="entry name" value="D-AAT_like"/>
    <property type="match status" value="1"/>
</dbReference>
<dbReference type="InterPro" id="IPR001544">
    <property type="entry name" value="Aminotrans_IV"/>
</dbReference>
<dbReference type="Gene3D" id="3.20.10.10">
    <property type="entry name" value="D-amino Acid Aminotransferase, subunit A, domain 2"/>
    <property type="match status" value="1"/>
</dbReference>
<dbReference type="Gene3D" id="3.30.470.10">
    <property type="match status" value="1"/>
</dbReference>
<dbReference type="PANTHER" id="PTHR42743:SF11">
    <property type="entry name" value="AMINODEOXYCHORISMATE LYASE"/>
    <property type="match status" value="1"/>
</dbReference>
<dbReference type="SUPFAM" id="SSF56752">
    <property type="entry name" value="D-aminoacid aminotransferase-like PLP-dependent enzymes"/>
    <property type="match status" value="1"/>
</dbReference>
<dbReference type="InterPro" id="IPR018300">
    <property type="entry name" value="Aminotrans_IV_CS"/>
</dbReference>
<dbReference type="NCBIfam" id="NF005209">
    <property type="entry name" value="PRK06680.1"/>
    <property type="match status" value="1"/>
</dbReference>
<dbReference type="InterPro" id="IPR050571">
    <property type="entry name" value="Class-IV_PLP-Dep_Aminotrnsfr"/>
</dbReference>
<keyword evidence="4" id="KW-0032">Aminotransferase</keyword>
<sequence length="284" mass="31759">MREIYVNGQYLSEENAKISVFDRGFLFADGIYEVTSVLDGRLIDFDGHFERLERSMAAIEMKLDIKKEALLEMHRQLLVRNSLNEGLIYLQVTRGAAERDFAFPPANTAKTIVAFTQEKPLIDSKQAEQGLKIITLEDMRWGMCDVKTIQLLYPSLAKMQAKSQGADDAWLMRDGMITEGTSNNAYIVTNEGVIVTRDLSPQILSGITRKAVLQCAKDLQMKIEERAFTPEEAVNAKEAFVTSATTFVMPVIEIDGKAIGKGEPGPIAKKLREIYIEESLKSAI</sequence>
<dbReference type="InterPro" id="IPR043132">
    <property type="entry name" value="BCAT-like_C"/>
</dbReference>
<dbReference type="InterPro" id="IPR043131">
    <property type="entry name" value="BCAT-like_N"/>
</dbReference>
<reference evidence="4" key="1">
    <citation type="submission" date="2018-06" db="EMBL/GenBank/DDBJ databases">
        <authorList>
            <person name="Zhirakovskaya E."/>
        </authorList>
    </citation>
    <scope>NUCLEOTIDE SEQUENCE</scope>
</reference>
<dbReference type="InterPro" id="IPR036038">
    <property type="entry name" value="Aminotransferase-like"/>
</dbReference>
<proteinExistence type="inferred from homology"/>
<comment type="similarity">
    <text evidence="2">Belongs to the class-IV pyridoxal-phosphate-dependent aminotransferase family.</text>
</comment>
<dbReference type="GO" id="GO:0047810">
    <property type="term" value="F:D-alanine-2-oxoglutarate aminotransferase activity"/>
    <property type="evidence" value="ECO:0007669"/>
    <property type="project" value="UniProtKB-EC"/>
</dbReference>
<keyword evidence="3" id="KW-0663">Pyridoxal phosphate</keyword>
<dbReference type="EMBL" id="UOEQ01000122">
    <property type="protein sequence ID" value="VAW16973.1"/>
    <property type="molecule type" value="Genomic_DNA"/>
</dbReference>
<dbReference type="GO" id="GO:0008652">
    <property type="term" value="P:amino acid biosynthetic process"/>
    <property type="evidence" value="ECO:0007669"/>
    <property type="project" value="UniProtKB-ARBA"/>
</dbReference>
<organism evidence="4">
    <name type="scientific">hydrothermal vent metagenome</name>
    <dbReference type="NCBI Taxonomy" id="652676"/>
    <lineage>
        <taxon>unclassified sequences</taxon>
        <taxon>metagenomes</taxon>
        <taxon>ecological metagenomes</taxon>
    </lineage>
</organism>
<evidence type="ECO:0000256" key="2">
    <source>
        <dbReference type="ARBA" id="ARBA00009320"/>
    </source>
</evidence>
<accession>A0A3B0TLA0</accession>
<comment type="cofactor">
    <cofactor evidence="1">
        <name>pyridoxal 5'-phosphate</name>
        <dbReference type="ChEBI" id="CHEBI:597326"/>
    </cofactor>
</comment>
<evidence type="ECO:0000256" key="1">
    <source>
        <dbReference type="ARBA" id="ARBA00001933"/>
    </source>
</evidence>
<dbReference type="GO" id="GO:0046394">
    <property type="term" value="P:carboxylic acid biosynthetic process"/>
    <property type="evidence" value="ECO:0007669"/>
    <property type="project" value="UniProtKB-ARBA"/>
</dbReference>
<dbReference type="FunFam" id="3.20.10.10:FF:000002">
    <property type="entry name" value="D-alanine aminotransferase"/>
    <property type="match status" value="1"/>
</dbReference>
<evidence type="ECO:0000256" key="3">
    <source>
        <dbReference type="ARBA" id="ARBA00022898"/>
    </source>
</evidence>
<dbReference type="EC" id="2.6.1.21" evidence="4"/>
<evidence type="ECO:0000313" key="4">
    <source>
        <dbReference type="EMBL" id="VAW16973.1"/>
    </source>
</evidence>
<dbReference type="PANTHER" id="PTHR42743">
    <property type="entry name" value="AMINO-ACID AMINOTRANSFERASE"/>
    <property type="match status" value="1"/>
</dbReference>